<dbReference type="Gene3D" id="3.10.450.80">
    <property type="match status" value="1"/>
</dbReference>
<proteinExistence type="inferred from homology"/>
<evidence type="ECO:0000256" key="1">
    <source>
        <dbReference type="ARBA" id="ARBA00022980"/>
    </source>
</evidence>
<dbReference type="InterPro" id="IPR053708">
    <property type="entry name" value="Ribosomal_LSU_eL42"/>
</dbReference>
<dbReference type="VEuPathDB" id="VectorBase:GAUT034442"/>
<dbReference type="AlphaFoldDB" id="A0A1A9VE85"/>
<dbReference type="GO" id="GO:0006412">
    <property type="term" value="P:translation"/>
    <property type="evidence" value="ECO:0007669"/>
    <property type="project" value="InterPro"/>
</dbReference>
<keyword evidence="1 3" id="KW-0689">Ribosomal protein</keyword>
<dbReference type="Proteomes" id="UP000078200">
    <property type="component" value="Unassembled WGS sequence"/>
</dbReference>
<evidence type="ECO:0000313" key="4">
    <source>
        <dbReference type="EnsemblMetazoa" id="GAUT034442-PA"/>
    </source>
</evidence>
<dbReference type="Pfam" id="PF00935">
    <property type="entry name" value="Ribosomal_L44"/>
    <property type="match status" value="1"/>
</dbReference>
<reference evidence="4" key="1">
    <citation type="submission" date="2020-05" db="UniProtKB">
        <authorList>
            <consortium name="EnsemblMetazoa"/>
        </authorList>
    </citation>
    <scope>IDENTIFICATION</scope>
    <source>
        <strain evidence="4">TTRI</strain>
    </source>
</reference>
<dbReference type="GO" id="GO:1990904">
    <property type="term" value="C:ribonucleoprotein complex"/>
    <property type="evidence" value="ECO:0007669"/>
    <property type="project" value="UniProtKB-KW"/>
</dbReference>
<dbReference type="InterPro" id="IPR000552">
    <property type="entry name" value="Ribosomal_eL44"/>
</dbReference>
<dbReference type="GO" id="GO:0003735">
    <property type="term" value="F:structural constituent of ribosome"/>
    <property type="evidence" value="ECO:0007669"/>
    <property type="project" value="InterPro"/>
</dbReference>
<dbReference type="PROSITE" id="PS01172">
    <property type="entry name" value="RIBOSOMAL_L44E"/>
    <property type="match status" value="1"/>
</dbReference>
<evidence type="ECO:0000256" key="3">
    <source>
        <dbReference type="RuleBase" id="RU000666"/>
    </source>
</evidence>
<accession>A0A1A9VE85</accession>
<organism evidence="4 5">
    <name type="scientific">Glossina austeni</name>
    <name type="common">Savannah tsetse fly</name>
    <dbReference type="NCBI Taxonomy" id="7395"/>
    <lineage>
        <taxon>Eukaryota</taxon>
        <taxon>Metazoa</taxon>
        <taxon>Ecdysozoa</taxon>
        <taxon>Arthropoda</taxon>
        <taxon>Hexapoda</taxon>
        <taxon>Insecta</taxon>
        <taxon>Pterygota</taxon>
        <taxon>Neoptera</taxon>
        <taxon>Endopterygota</taxon>
        <taxon>Diptera</taxon>
        <taxon>Brachycera</taxon>
        <taxon>Muscomorpha</taxon>
        <taxon>Hippoboscoidea</taxon>
        <taxon>Glossinidae</taxon>
        <taxon>Glossina</taxon>
    </lineage>
</organism>
<sequence length="72" mass="8298">MDKRRNATCENYNALVPTQLNTKYAVEVNPIAAAYGPAFKCDVVPHYLAKWEKAKTTKKIVLRMECTECKYR</sequence>
<evidence type="ECO:0000256" key="2">
    <source>
        <dbReference type="ARBA" id="ARBA00023274"/>
    </source>
</evidence>
<name>A0A1A9VE85_GLOAU</name>
<evidence type="ECO:0000313" key="5">
    <source>
        <dbReference type="Proteomes" id="UP000078200"/>
    </source>
</evidence>
<dbReference type="GO" id="GO:0005840">
    <property type="term" value="C:ribosome"/>
    <property type="evidence" value="ECO:0007669"/>
    <property type="project" value="UniProtKB-KW"/>
</dbReference>
<protein>
    <submittedName>
        <fullName evidence="4">Uncharacterized protein</fullName>
    </submittedName>
</protein>
<keyword evidence="5" id="KW-1185">Reference proteome</keyword>
<comment type="similarity">
    <text evidence="3">Belongs to the eukaryotic ribosomal protein eL42 family.</text>
</comment>
<keyword evidence="2 3" id="KW-0687">Ribonucleoprotein</keyword>
<dbReference type="EnsemblMetazoa" id="GAUT034442-RA">
    <property type="protein sequence ID" value="GAUT034442-PA"/>
    <property type="gene ID" value="GAUT034442"/>
</dbReference>